<keyword evidence="10" id="KW-1185">Reference proteome</keyword>
<dbReference type="OrthoDB" id="1819027at2"/>
<dbReference type="PANTHER" id="PTHR37820:SF1">
    <property type="entry name" value="CELL DIVISION PROTEIN FTSQ"/>
    <property type="match status" value="1"/>
</dbReference>
<dbReference type="Pfam" id="PF08478">
    <property type="entry name" value="POTRA_1"/>
    <property type="match status" value="1"/>
</dbReference>
<dbReference type="EMBL" id="CP019640">
    <property type="protein sequence ID" value="AQQ53795.1"/>
    <property type="molecule type" value="Genomic_DNA"/>
</dbReference>
<feature type="domain" description="POTRA" evidence="8">
    <location>
        <begin position="49"/>
        <end position="117"/>
    </location>
</feature>
<dbReference type="AlphaFoldDB" id="A0A1Q2L019"/>
<name>A0A1Q2L019_9BACL</name>
<comment type="subcellular location">
    <subcellularLocation>
        <location evidence="6">Cell membrane</location>
        <topology evidence="6">Single-pass type II membrane protein</topology>
    </subcellularLocation>
    <text evidence="6">Localizes to the division septum.</text>
</comment>
<evidence type="ECO:0000313" key="9">
    <source>
        <dbReference type="EMBL" id="AQQ53795.1"/>
    </source>
</evidence>
<keyword evidence="4 6" id="KW-1133">Transmembrane helix</keyword>
<dbReference type="InterPro" id="IPR013685">
    <property type="entry name" value="POTRA_FtsQ_type"/>
</dbReference>
<dbReference type="InterPro" id="IPR026580">
    <property type="entry name" value="DivIB"/>
</dbReference>
<dbReference type="GO" id="GO:0043093">
    <property type="term" value="P:FtsZ-dependent cytokinesis"/>
    <property type="evidence" value="ECO:0007669"/>
    <property type="project" value="UniProtKB-UniRule"/>
</dbReference>
<evidence type="ECO:0000259" key="8">
    <source>
        <dbReference type="Pfam" id="PF08478"/>
    </source>
</evidence>
<evidence type="ECO:0000256" key="6">
    <source>
        <dbReference type="HAMAP-Rule" id="MF_00912"/>
    </source>
</evidence>
<reference evidence="9 10" key="1">
    <citation type="submission" date="2017-02" db="EMBL/GenBank/DDBJ databases">
        <title>The complete genomic sequence of a novel cold adapted crude oil-degrading bacterium Planococcus qaidamina Y42.</title>
        <authorList>
            <person name="Yang R."/>
        </authorList>
    </citation>
    <scope>NUCLEOTIDE SEQUENCE [LARGE SCALE GENOMIC DNA]</scope>
    <source>
        <strain evidence="9 10">Y42</strain>
    </source>
</reference>
<dbReference type="GO" id="GO:0005886">
    <property type="term" value="C:plasma membrane"/>
    <property type="evidence" value="ECO:0007669"/>
    <property type="project" value="UniProtKB-SubCell"/>
</dbReference>
<dbReference type="Pfam" id="PF03799">
    <property type="entry name" value="FtsQ_DivIB_C"/>
    <property type="match status" value="1"/>
</dbReference>
<dbReference type="Proteomes" id="UP000188184">
    <property type="component" value="Chromosome"/>
</dbReference>
<dbReference type="GO" id="GO:0032153">
    <property type="term" value="C:cell division site"/>
    <property type="evidence" value="ECO:0007669"/>
    <property type="project" value="UniProtKB-UniRule"/>
</dbReference>
<evidence type="ECO:0000313" key="10">
    <source>
        <dbReference type="Proteomes" id="UP000188184"/>
    </source>
</evidence>
<feature type="domain" description="Cell division protein FtsQ/DivIB C-terminal" evidence="7">
    <location>
        <begin position="128"/>
        <end position="233"/>
    </location>
</feature>
<evidence type="ECO:0000256" key="5">
    <source>
        <dbReference type="ARBA" id="ARBA00023306"/>
    </source>
</evidence>
<protein>
    <recommendedName>
        <fullName evidence="6">Cell division protein DivIB</fullName>
    </recommendedName>
</protein>
<dbReference type="RefSeq" id="WP_077589693.1">
    <property type="nucleotide sequence ID" value="NZ_CP019640.1"/>
</dbReference>
<dbReference type="InterPro" id="IPR005548">
    <property type="entry name" value="Cell_div_FtsQ/DivIB_C"/>
</dbReference>
<gene>
    <name evidence="6" type="primary">divIB</name>
    <name evidence="9" type="ORF">B0X71_12340</name>
</gene>
<sequence>MADKVIDIEERIPKLRDRRKKRTNRKFLVLLIILLILLVLLVYNQSPYSKIRQIEVAGNELFGKEVYLKATGLTIGESMWSFSPSDIKNEIEQLEWVRKAEVDRNWLTAVEVTVEEYNQVGFLEEKDGYRVMLANGYATEVQGLPITGPLLSGFEESDTKERIAAQLAELDSDVYQLVSEVFRPQPEERPAAVVLYMNDGNEVHALMSSLAEKLNHYPDIAAQLPAGQKGVIDTEVGIFFQPYELPGQSAAEMEATAESADNR</sequence>
<feature type="transmembrane region" description="Helical" evidence="6">
    <location>
        <begin position="27"/>
        <end position="43"/>
    </location>
</feature>
<accession>A0A1Q2L019</accession>
<comment type="function">
    <text evidence="6">Cell division protein that may be involved in stabilizing or promoting the assembly of the division complex.</text>
</comment>
<dbReference type="KEGG" id="pmar:B0X71_12340"/>
<evidence type="ECO:0000256" key="3">
    <source>
        <dbReference type="ARBA" id="ARBA00022692"/>
    </source>
</evidence>
<keyword evidence="3 6" id="KW-0812">Transmembrane</keyword>
<keyword evidence="5 6" id="KW-0131">Cell cycle</keyword>
<evidence type="ECO:0000256" key="2">
    <source>
        <dbReference type="ARBA" id="ARBA00022618"/>
    </source>
</evidence>
<keyword evidence="1 6" id="KW-1003">Cell membrane</keyword>
<proteinExistence type="inferred from homology"/>
<dbReference type="Gene3D" id="3.40.50.10960">
    <property type="match status" value="1"/>
</dbReference>
<dbReference type="HAMAP" id="MF_00912">
    <property type="entry name" value="DivIB"/>
    <property type="match status" value="1"/>
</dbReference>
<organism evidence="9 10">
    <name type="scientific">Planococcus lenghuensis</name>
    <dbReference type="NCBI Taxonomy" id="2213202"/>
    <lineage>
        <taxon>Bacteria</taxon>
        <taxon>Bacillati</taxon>
        <taxon>Bacillota</taxon>
        <taxon>Bacilli</taxon>
        <taxon>Bacillales</taxon>
        <taxon>Caryophanaceae</taxon>
        <taxon>Planococcus</taxon>
    </lineage>
</organism>
<keyword evidence="6" id="KW-0472">Membrane</keyword>
<keyword evidence="2 6" id="KW-0132">Cell division</keyword>
<dbReference type="PANTHER" id="PTHR37820">
    <property type="entry name" value="CELL DIVISION PROTEIN DIVIB"/>
    <property type="match status" value="1"/>
</dbReference>
<dbReference type="InterPro" id="IPR050487">
    <property type="entry name" value="FtsQ_DivIB"/>
</dbReference>
<evidence type="ECO:0000259" key="7">
    <source>
        <dbReference type="Pfam" id="PF03799"/>
    </source>
</evidence>
<comment type="similarity">
    <text evidence="6">Belongs to the FtsQ/DivIB family. DivIB subfamily.</text>
</comment>
<evidence type="ECO:0000256" key="4">
    <source>
        <dbReference type="ARBA" id="ARBA00022989"/>
    </source>
</evidence>
<dbReference type="Gene3D" id="3.10.20.310">
    <property type="entry name" value="membrane protein fhac"/>
    <property type="match status" value="1"/>
</dbReference>
<evidence type="ECO:0000256" key="1">
    <source>
        <dbReference type="ARBA" id="ARBA00022475"/>
    </source>
</evidence>